<evidence type="ECO:0000256" key="1">
    <source>
        <dbReference type="ARBA" id="ARBA00000085"/>
    </source>
</evidence>
<evidence type="ECO:0000259" key="15">
    <source>
        <dbReference type="PROSITE" id="PS50109"/>
    </source>
</evidence>
<dbReference type="Gene3D" id="3.30.565.10">
    <property type="entry name" value="Histidine kinase-like ATPase, C-terminal domain"/>
    <property type="match status" value="1"/>
</dbReference>
<keyword evidence="13 14" id="KW-0472">Membrane</keyword>
<keyword evidence="8" id="KW-0547">Nucleotide-binding</keyword>
<dbReference type="Gene3D" id="1.10.8.500">
    <property type="entry name" value="HAMP domain in histidine kinase"/>
    <property type="match status" value="1"/>
</dbReference>
<evidence type="ECO:0000256" key="14">
    <source>
        <dbReference type="SAM" id="Phobius"/>
    </source>
</evidence>
<dbReference type="CDD" id="cd00082">
    <property type="entry name" value="HisKA"/>
    <property type="match status" value="1"/>
</dbReference>
<evidence type="ECO:0000256" key="7">
    <source>
        <dbReference type="ARBA" id="ARBA00022692"/>
    </source>
</evidence>
<dbReference type="GO" id="GO:0016036">
    <property type="term" value="P:cellular response to phosphate starvation"/>
    <property type="evidence" value="ECO:0007669"/>
    <property type="project" value="TreeGrafter"/>
</dbReference>
<keyword evidence="5" id="KW-0597">Phosphoprotein</keyword>
<dbReference type="InterPro" id="IPR036890">
    <property type="entry name" value="HATPase_C_sf"/>
</dbReference>
<evidence type="ECO:0000256" key="2">
    <source>
        <dbReference type="ARBA" id="ARBA00004651"/>
    </source>
</evidence>
<dbReference type="GO" id="GO:0005524">
    <property type="term" value="F:ATP binding"/>
    <property type="evidence" value="ECO:0007669"/>
    <property type="project" value="UniProtKB-KW"/>
</dbReference>
<feature type="transmembrane region" description="Helical" evidence="14">
    <location>
        <begin position="186"/>
        <end position="209"/>
    </location>
</feature>
<dbReference type="Pfam" id="PF13426">
    <property type="entry name" value="PAS_9"/>
    <property type="match status" value="1"/>
</dbReference>
<dbReference type="PROSITE" id="PS50113">
    <property type="entry name" value="PAC"/>
    <property type="match status" value="1"/>
</dbReference>
<dbReference type="InterPro" id="IPR003661">
    <property type="entry name" value="HisK_dim/P_dom"/>
</dbReference>
<evidence type="ECO:0000256" key="12">
    <source>
        <dbReference type="ARBA" id="ARBA00023012"/>
    </source>
</evidence>
<dbReference type="RefSeq" id="WP_368653475.1">
    <property type="nucleotide sequence ID" value="NZ_CP162599.1"/>
</dbReference>
<dbReference type="Pfam" id="PF00672">
    <property type="entry name" value="HAMP"/>
    <property type="match status" value="1"/>
</dbReference>
<dbReference type="InterPro" id="IPR000014">
    <property type="entry name" value="PAS"/>
</dbReference>
<evidence type="ECO:0000256" key="13">
    <source>
        <dbReference type="ARBA" id="ARBA00023136"/>
    </source>
</evidence>
<dbReference type="GO" id="GO:0005886">
    <property type="term" value="C:plasma membrane"/>
    <property type="evidence" value="ECO:0007669"/>
    <property type="project" value="UniProtKB-SubCell"/>
</dbReference>
<dbReference type="NCBIfam" id="NF033092">
    <property type="entry name" value="HK_WalK"/>
    <property type="match status" value="1"/>
</dbReference>
<evidence type="ECO:0000256" key="3">
    <source>
        <dbReference type="ARBA" id="ARBA00012438"/>
    </source>
</evidence>
<dbReference type="PROSITE" id="PS50885">
    <property type="entry name" value="HAMP"/>
    <property type="match status" value="1"/>
</dbReference>
<evidence type="ECO:0000256" key="5">
    <source>
        <dbReference type="ARBA" id="ARBA00022553"/>
    </source>
</evidence>
<dbReference type="CDD" id="cd00130">
    <property type="entry name" value="PAS"/>
    <property type="match status" value="1"/>
</dbReference>
<evidence type="ECO:0000256" key="4">
    <source>
        <dbReference type="ARBA" id="ARBA00022475"/>
    </source>
</evidence>
<dbReference type="PANTHER" id="PTHR45453:SF1">
    <property type="entry name" value="PHOSPHATE REGULON SENSOR PROTEIN PHOR"/>
    <property type="match status" value="1"/>
</dbReference>
<dbReference type="Gene3D" id="1.10.287.130">
    <property type="match status" value="1"/>
</dbReference>
<dbReference type="SUPFAM" id="SSF103190">
    <property type="entry name" value="Sensory domain-like"/>
    <property type="match status" value="1"/>
</dbReference>
<evidence type="ECO:0000256" key="11">
    <source>
        <dbReference type="ARBA" id="ARBA00022989"/>
    </source>
</evidence>
<dbReference type="GO" id="GO:0004721">
    <property type="term" value="F:phosphoprotein phosphatase activity"/>
    <property type="evidence" value="ECO:0007669"/>
    <property type="project" value="TreeGrafter"/>
</dbReference>
<dbReference type="InterPro" id="IPR036097">
    <property type="entry name" value="HisK_dim/P_sf"/>
</dbReference>
<dbReference type="Pfam" id="PF02518">
    <property type="entry name" value="HATPase_c"/>
    <property type="match status" value="1"/>
</dbReference>
<dbReference type="SUPFAM" id="SSF55785">
    <property type="entry name" value="PYP-like sensor domain (PAS domain)"/>
    <property type="match status" value="1"/>
</dbReference>
<dbReference type="EMBL" id="CP162599">
    <property type="protein sequence ID" value="XDK32787.1"/>
    <property type="molecule type" value="Genomic_DNA"/>
</dbReference>
<dbReference type="InterPro" id="IPR035965">
    <property type="entry name" value="PAS-like_dom_sf"/>
</dbReference>
<evidence type="ECO:0000256" key="10">
    <source>
        <dbReference type="ARBA" id="ARBA00022840"/>
    </source>
</evidence>
<keyword evidence="10" id="KW-0067">ATP-binding</keyword>
<sequence>MNKVGFFRSIHLKFIIIYILLLLVAIQVIGSYFARQIEIELMDTFEESINNRVDLLNYNLEQAFNKPRTGSEEEQSLEEEVQKIVTDIDTTSITNLQVINSQSRVLATNDFSRRDIIGKRTTDSTVRDALLYELPRENTMLDTQTQNRVYVKAQPIFNIEGNVVGVIYLETSLEGVYGQVQKINSIFLQGSILAIAVSAFIGILVARTITKPIIEMRRQAQKMARGDFSQKVNVYGSDEISHLAEAFNDLNDKLKHSIASTEKEQQKLSSVLANMSEGVIATDKAGEITLMNEAAGKLIGRNPGIIKGEFLLDFLQLEDRVVDISELPKTGSMIIDLSEDETFLIRANFSTIFDDNDEITGFITVLSDVTEQEKMEMERREFVSNVSHELRTPLTTMRSYVEALSDGAIDNKELAPKFLKVAQDETERMIRLVNDLLQLSRMDSKEYALNRKRTEFISYFHHIIDRFEMNITDNITIERQLPKGKLFVWMDEDKMTQILDNIISNAIKYSPEGGMISCRVEKLDNRQLLVSIEDRGLGIPFEMRDKIFDRFYRVDRARTRKLGGSGLGLAITKELVEAHYGKIWVESIEGKGTTILFTLPLMNQKRRGEK</sequence>
<keyword evidence="7 14" id="KW-0812">Transmembrane</keyword>
<dbReference type="SUPFAM" id="SSF47384">
    <property type="entry name" value="Homodimeric domain of signal transducing histidine kinase"/>
    <property type="match status" value="1"/>
</dbReference>
<dbReference type="SMART" id="SM00387">
    <property type="entry name" value="HATPase_c"/>
    <property type="match status" value="1"/>
</dbReference>
<dbReference type="SMART" id="SM00304">
    <property type="entry name" value="HAMP"/>
    <property type="match status" value="1"/>
</dbReference>
<dbReference type="CDD" id="cd16922">
    <property type="entry name" value="HATPase_EvgS-ArcB-TorS-like"/>
    <property type="match status" value="1"/>
</dbReference>
<proteinExistence type="predicted"/>
<dbReference type="InterPro" id="IPR004358">
    <property type="entry name" value="Sig_transdc_His_kin-like_C"/>
</dbReference>
<dbReference type="Pfam" id="PF00512">
    <property type="entry name" value="HisKA"/>
    <property type="match status" value="1"/>
</dbReference>
<feature type="domain" description="Histidine kinase" evidence="15">
    <location>
        <begin position="385"/>
        <end position="603"/>
    </location>
</feature>
<gene>
    <name evidence="19" type="primary">walK</name>
    <name evidence="19" type="ORF">AB4Y30_17535</name>
</gene>
<dbReference type="InterPro" id="IPR003594">
    <property type="entry name" value="HATPase_dom"/>
</dbReference>
<feature type="domain" description="PAC" evidence="17">
    <location>
        <begin position="328"/>
        <end position="381"/>
    </location>
</feature>
<feature type="domain" description="HAMP" evidence="18">
    <location>
        <begin position="207"/>
        <end position="259"/>
    </location>
</feature>
<comment type="catalytic activity">
    <reaction evidence="1">
        <text>ATP + protein L-histidine = ADP + protein N-phospho-L-histidine.</text>
        <dbReference type="EC" id="2.7.13.3"/>
    </reaction>
</comment>
<dbReference type="PROSITE" id="PS50109">
    <property type="entry name" value="HIS_KIN"/>
    <property type="match status" value="1"/>
</dbReference>
<protein>
    <recommendedName>
        <fullName evidence="3">histidine kinase</fullName>
        <ecNumber evidence="3">2.7.13.3</ecNumber>
    </recommendedName>
</protein>
<dbReference type="InterPro" id="IPR050351">
    <property type="entry name" value="BphY/WalK/GraS-like"/>
</dbReference>
<dbReference type="InterPro" id="IPR057640">
    <property type="entry name" value="Cache_WalK"/>
</dbReference>
<feature type="transmembrane region" description="Helical" evidence="14">
    <location>
        <begin position="12"/>
        <end position="34"/>
    </location>
</feature>
<dbReference type="Pfam" id="PF23846">
    <property type="entry name" value="Cache_WalK"/>
    <property type="match status" value="1"/>
</dbReference>
<dbReference type="PRINTS" id="PR00344">
    <property type="entry name" value="BCTRLSENSOR"/>
</dbReference>
<keyword evidence="9 19" id="KW-0418">Kinase</keyword>
<evidence type="ECO:0000259" key="16">
    <source>
        <dbReference type="PROSITE" id="PS50112"/>
    </source>
</evidence>
<organism evidence="19">
    <name type="scientific">Ornithinibacillus sp. 4-3</name>
    <dbReference type="NCBI Taxonomy" id="3231488"/>
    <lineage>
        <taxon>Bacteria</taxon>
        <taxon>Bacillati</taxon>
        <taxon>Bacillota</taxon>
        <taxon>Bacilli</taxon>
        <taxon>Bacillales</taxon>
        <taxon>Bacillaceae</taxon>
        <taxon>Ornithinibacillus</taxon>
    </lineage>
</organism>
<dbReference type="FunFam" id="1.10.287.130:FF:000001">
    <property type="entry name" value="Two-component sensor histidine kinase"/>
    <property type="match status" value="1"/>
</dbReference>
<accession>A0AB39HN08</accession>
<keyword evidence="4" id="KW-1003">Cell membrane</keyword>
<evidence type="ECO:0000256" key="8">
    <source>
        <dbReference type="ARBA" id="ARBA00022741"/>
    </source>
</evidence>
<keyword evidence="12" id="KW-0902">Two-component regulatory system</keyword>
<dbReference type="EC" id="2.7.13.3" evidence="3"/>
<dbReference type="CDD" id="cd06225">
    <property type="entry name" value="HAMP"/>
    <property type="match status" value="1"/>
</dbReference>
<keyword evidence="6 19" id="KW-0808">Transferase</keyword>
<evidence type="ECO:0000259" key="18">
    <source>
        <dbReference type="PROSITE" id="PS50885"/>
    </source>
</evidence>
<dbReference type="InterPro" id="IPR003660">
    <property type="entry name" value="HAMP_dom"/>
</dbReference>
<dbReference type="SMART" id="SM00091">
    <property type="entry name" value="PAS"/>
    <property type="match status" value="1"/>
</dbReference>
<dbReference type="InterPro" id="IPR029151">
    <property type="entry name" value="Sensor-like_sf"/>
</dbReference>
<dbReference type="InterPro" id="IPR005467">
    <property type="entry name" value="His_kinase_dom"/>
</dbReference>
<evidence type="ECO:0000256" key="9">
    <source>
        <dbReference type="ARBA" id="ARBA00022777"/>
    </source>
</evidence>
<dbReference type="SUPFAM" id="SSF158472">
    <property type="entry name" value="HAMP domain-like"/>
    <property type="match status" value="1"/>
</dbReference>
<evidence type="ECO:0000256" key="6">
    <source>
        <dbReference type="ARBA" id="ARBA00022679"/>
    </source>
</evidence>
<dbReference type="SMART" id="SM00388">
    <property type="entry name" value="HisKA"/>
    <property type="match status" value="1"/>
</dbReference>
<evidence type="ECO:0000259" key="17">
    <source>
        <dbReference type="PROSITE" id="PS50113"/>
    </source>
</evidence>
<dbReference type="SUPFAM" id="SSF55874">
    <property type="entry name" value="ATPase domain of HSP90 chaperone/DNA topoisomerase II/histidine kinase"/>
    <property type="match status" value="1"/>
</dbReference>
<dbReference type="AlphaFoldDB" id="A0AB39HN08"/>
<dbReference type="Gene3D" id="3.30.450.20">
    <property type="entry name" value="PAS domain"/>
    <property type="match status" value="2"/>
</dbReference>
<reference evidence="19" key="1">
    <citation type="submission" date="2024-07" db="EMBL/GenBank/DDBJ databases">
        <title>Halotolerant mesophilic bacterium Ornithinibacillus sp. 4-3, sp. nov., isolated from soil.</title>
        <authorList>
            <person name="Sidarenka A.V."/>
            <person name="Guliayeva D.E."/>
            <person name="Leanovich S.I."/>
            <person name="Hileuskaya K.S."/>
            <person name="Akhremchuk A.E."/>
            <person name="Sikolenko M.A."/>
            <person name="Valentovich L.N."/>
        </authorList>
    </citation>
    <scope>NUCLEOTIDE SEQUENCE</scope>
    <source>
        <strain evidence="19">4-3</strain>
    </source>
</reference>
<feature type="domain" description="PAS" evidence="16">
    <location>
        <begin position="264"/>
        <end position="320"/>
    </location>
</feature>
<comment type="subcellular location">
    <subcellularLocation>
        <location evidence="2">Cell membrane</location>
        <topology evidence="2">Multi-pass membrane protein</topology>
    </subcellularLocation>
</comment>
<dbReference type="InterPro" id="IPR049814">
    <property type="entry name" value="Resp_reg_WalK"/>
</dbReference>
<dbReference type="FunFam" id="3.30.565.10:FF:000006">
    <property type="entry name" value="Sensor histidine kinase WalK"/>
    <property type="match status" value="1"/>
</dbReference>
<dbReference type="PANTHER" id="PTHR45453">
    <property type="entry name" value="PHOSPHATE REGULON SENSOR PROTEIN PHOR"/>
    <property type="match status" value="1"/>
</dbReference>
<dbReference type="GO" id="GO:0000155">
    <property type="term" value="F:phosphorelay sensor kinase activity"/>
    <property type="evidence" value="ECO:0007669"/>
    <property type="project" value="InterPro"/>
</dbReference>
<name>A0AB39HN08_9BACI</name>
<evidence type="ECO:0000313" key="19">
    <source>
        <dbReference type="EMBL" id="XDK32787.1"/>
    </source>
</evidence>
<dbReference type="PROSITE" id="PS50112">
    <property type="entry name" value="PAS"/>
    <property type="match status" value="1"/>
</dbReference>
<keyword evidence="11 14" id="KW-1133">Transmembrane helix</keyword>
<dbReference type="InterPro" id="IPR000700">
    <property type="entry name" value="PAS-assoc_C"/>
</dbReference>